<name>A0A839EWY8_9HYPH</name>
<dbReference type="AlphaFoldDB" id="A0A839EWY8"/>
<evidence type="ECO:0000313" key="3">
    <source>
        <dbReference type="Proteomes" id="UP000549052"/>
    </source>
</evidence>
<dbReference type="EMBL" id="JACGXN010000017">
    <property type="protein sequence ID" value="MBA8881816.1"/>
    <property type="molecule type" value="Genomic_DNA"/>
</dbReference>
<accession>A0A839EWY8</accession>
<gene>
    <name evidence="2" type="ORF">FHW16_005563</name>
</gene>
<dbReference type="Proteomes" id="UP000549052">
    <property type="component" value="Unassembled WGS sequence"/>
</dbReference>
<evidence type="ECO:0000313" key="2">
    <source>
        <dbReference type="EMBL" id="MBA8881816.1"/>
    </source>
</evidence>
<feature type="region of interest" description="Disordered" evidence="1">
    <location>
        <begin position="1"/>
        <end position="49"/>
    </location>
</feature>
<reference evidence="2 3" key="1">
    <citation type="submission" date="2020-07" db="EMBL/GenBank/DDBJ databases">
        <title>Genomic Encyclopedia of Type Strains, Phase IV (KMG-V): Genome sequencing to study the core and pangenomes of soil and plant-associated prokaryotes.</title>
        <authorList>
            <person name="Whitman W."/>
        </authorList>
    </citation>
    <scope>NUCLEOTIDE SEQUENCE [LARGE SCALE GENOMIC DNA]</scope>
    <source>
        <strain evidence="2 3">AN3</strain>
    </source>
</reference>
<dbReference type="RefSeq" id="WP_182552358.1">
    <property type="nucleotide sequence ID" value="NZ_JACGXN010000017.1"/>
</dbReference>
<protein>
    <submittedName>
        <fullName evidence="2">Uncharacterized protein</fullName>
    </submittedName>
</protein>
<organism evidence="2 3">
    <name type="scientific">Phyllobacterium myrsinacearum</name>
    <dbReference type="NCBI Taxonomy" id="28101"/>
    <lineage>
        <taxon>Bacteria</taxon>
        <taxon>Pseudomonadati</taxon>
        <taxon>Pseudomonadota</taxon>
        <taxon>Alphaproteobacteria</taxon>
        <taxon>Hyphomicrobiales</taxon>
        <taxon>Phyllobacteriaceae</taxon>
        <taxon>Phyllobacterium</taxon>
    </lineage>
</organism>
<proteinExistence type="predicted"/>
<evidence type="ECO:0000256" key="1">
    <source>
        <dbReference type="SAM" id="MobiDB-lite"/>
    </source>
</evidence>
<comment type="caution">
    <text evidence="2">The sequence shown here is derived from an EMBL/GenBank/DDBJ whole genome shotgun (WGS) entry which is preliminary data.</text>
</comment>
<sequence>MSKSDLHRTSKASGTTVKRQRSIQAATDRSEQNKQSGRSKKLPQTGARA</sequence>
<keyword evidence="3" id="KW-1185">Reference proteome</keyword>
<feature type="compositionally biased region" description="Polar residues" evidence="1">
    <location>
        <begin position="11"/>
        <end position="27"/>
    </location>
</feature>